<dbReference type="Pfam" id="PF00482">
    <property type="entry name" value="T2SSF"/>
    <property type="match status" value="2"/>
</dbReference>
<keyword evidence="6 8" id="KW-1133">Transmembrane helix</keyword>
<evidence type="ECO:0000256" key="4">
    <source>
        <dbReference type="ARBA" id="ARBA00022519"/>
    </source>
</evidence>
<accession>A0A523RZ12</accession>
<keyword evidence="3" id="KW-1003">Cell membrane</keyword>
<evidence type="ECO:0000313" key="11">
    <source>
        <dbReference type="Proteomes" id="UP000316360"/>
    </source>
</evidence>
<dbReference type="FunFam" id="1.20.81.30:FF:000001">
    <property type="entry name" value="Type II secretion system protein F"/>
    <property type="match status" value="2"/>
</dbReference>
<dbReference type="Proteomes" id="UP000316360">
    <property type="component" value="Unassembled WGS sequence"/>
</dbReference>
<protein>
    <submittedName>
        <fullName evidence="10">Type II secretion system F family protein</fullName>
    </submittedName>
</protein>
<name>A0A523RZ12_UNCAE</name>
<gene>
    <name evidence="10" type="ORF">E3J84_03365</name>
</gene>
<dbReference type="InterPro" id="IPR042094">
    <property type="entry name" value="T2SS_GspF_sf"/>
</dbReference>
<comment type="similarity">
    <text evidence="2">Belongs to the GSP F family.</text>
</comment>
<dbReference type="PANTHER" id="PTHR30012:SF0">
    <property type="entry name" value="TYPE II SECRETION SYSTEM PROTEIN F-RELATED"/>
    <property type="match status" value="1"/>
</dbReference>
<keyword evidence="4" id="KW-0997">Cell inner membrane</keyword>
<dbReference type="Gene3D" id="1.20.81.30">
    <property type="entry name" value="Type II secretion system (T2SS), domain F"/>
    <property type="match status" value="2"/>
</dbReference>
<keyword evidence="5 8" id="KW-0812">Transmembrane</keyword>
<evidence type="ECO:0000259" key="9">
    <source>
        <dbReference type="Pfam" id="PF00482"/>
    </source>
</evidence>
<dbReference type="PRINTS" id="PR00812">
    <property type="entry name" value="BCTERIALGSPF"/>
</dbReference>
<dbReference type="PANTHER" id="PTHR30012">
    <property type="entry name" value="GENERAL SECRETION PATHWAY PROTEIN"/>
    <property type="match status" value="1"/>
</dbReference>
<feature type="domain" description="Type II secretion system protein GspF" evidence="9">
    <location>
        <begin position="75"/>
        <end position="198"/>
    </location>
</feature>
<keyword evidence="7 8" id="KW-0472">Membrane</keyword>
<evidence type="ECO:0000256" key="7">
    <source>
        <dbReference type="ARBA" id="ARBA00023136"/>
    </source>
</evidence>
<dbReference type="InterPro" id="IPR003004">
    <property type="entry name" value="GspF/PilC"/>
</dbReference>
<dbReference type="InterPro" id="IPR018076">
    <property type="entry name" value="T2SS_GspF_dom"/>
</dbReference>
<dbReference type="EMBL" id="SOKJ01000186">
    <property type="protein sequence ID" value="TET11017.1"/>
    <property type="molecule type" value="Genomic_DNA"/>
</dbReference>
<feature type="transmembrane region" description="Helical" evidence="8">
    <location>
        <begin position="230"/>
        <end position="247"/>
    </location>
</feature>
<evidence type="ECO:0000313" key="10">
    <source>
        <dbReference type="EMBL" id="TET11017.1"/>
    </source>
</evidence>
<evidence type="ECO:0000256" key="8">
    <source>
        <dbReference type="SAM" id="Phobius"/>
    </source>
</evidence>
<dbReference type="AlphaFoldDB" id="A0A523RZ12"/>
<evidence type="ECO:0000256" key="2">
    <source>
        <dbReference type="ARBA" id="ARBA00005745"/>
    </source>
</evidence>
<evidence type="ECO:0000256" key="3">
    <source>
        <dbReference type="ARBA" id="ARBA00022475"/>
    </source>
</evidence>
<feature type="domain" description="Type II secretion system protein GspF" evidence="9">
    <location>
        <begin position="279"/>
        <end position="401"/>
    </location>
</feature>
<dbReference type="GO" id="GO:0005886">
    <property type="term" value="C:plasma membrane"/>
    <property type="evidence" value="ECO:0007669"/>
    <property type="project" value="UniProtKB-SubCell"/>
</dbReference>
<evidence type="ECO:0000256" key="1">
    <source>
        <dbReference type="ARBA" id="ARBA00004429"/>
    </source>
</evidence>
<feature type="transmembrane region" description="Helical" evidence="8">
    <location>
        <begin position="382"/>
        <end position="402"/>
    </location>
</feature>
<feature type="transmembrane region" description="Helical" evidence="8">
    <location>
        <begin position="177"/>
        <end position="197"/>
    </location>
</feature>
<proteinExistence type="inferred from homology"/>
<evidence type="ECO:0000256" key="6">
    <source>
        <dbReference type="ARBA" id="ARBA00022989"/>
    </source>
</evidence>
<evidence type="ECO:0000256" key="5">
    <source>
        <dbReference type="ARBA" id="ARBA00022692"/>
    </source>
</evidence>
<comment type="subcellular location">
    <subcellularLocation>
        <location evidence="1">Cell inner membrane</location>
        <topology evidence="1">Multi-pass membrane protein</topology>
    </subcellularLocation>
</comment>
<organism evidence="10 11">
    <name type="scientific">Aerophobetes bacterium</name>
    <dbReference type="NCBI Taxonomy" id="2030807"/>
    <lineage>
        <taxon>Bacteria</taxon>
        <taxon>Candidatus Aerophobota</taxon>
    </lineage>
</organism>
<comment type="caution">
    <text evidence="10">The sequence shown here is derived from an EMBL/GenBank/DDBJ whole genome shotgun (WGS) entry which is preliminary data.</text>
</comment>
<sequence length="411" mass="45569">MAAYHYLALNREGTKIKGLIEADSERKAITQLRPRGLFVISLKKNGNLFNFVRGKTGTGIRIFKPTIKSKDIIIFLRQFATLINAGLPVVQALAIMIDQTPHSTLKEKITQIKKDVEAGMPLSEALAKHPKAFSTLSCNMIKAGEMGGVLDVILTRLASYLESTENIKEKTKTAMRYPVFVMFMAFGLIGALTLFVLPKMKTLFQESFQAELPFLTQLMLDLSDFVRTKFYFVLIIIAALGALYHFIKKSNKGSYSLDQLKLKLPIMGKLFHKICLSRFTRTLATLFSSGVPILDSLDMTGKTAGNKVIEKAVKEAISSLKEGETLAGPLKKYPVFPPIVVSMIAVGEQTGSLDEMLDKISDFYDREIEVMVDSFASMLEPLLLGVLGITIGIAVVAMYLPYFTMFQYIGG</sequence>
<reference evidence="10 11" key="1">
    <citation type="submission" date="2019-03" db="EMBL/GenBank/DDBJ databases">
        <title>Metabolic potential of uncultured bacteria and archaea associated with petroleum seepage in deep-sea sediments.</title>
        <authorList>
            <person name="Dong X."/>
            <person name="Hubert C."/>
        </authorList>
    </citation>
    <scope>NUCLEOTIDE SEQUENCE [LARGE SCALE GENOMIC DNA]</scope>
    <source>
        <strain evidence="10">E44_bin7</strain>
    </source>
</reference>